<reference evidence="3" key="1">
    <citation type="journal article" date="2019" name="Int. J. Syst. Evol. Microbiol.">
        <title>The Global Catalogue of Microorganisms (GCM) 10K type strain sequencing project: providing services to taxonomists for standard genome sequencing and annotation.</title>
        <authorList>
            <consortium name="The Broad Institute Genomics Platform"/>
            <consortium name="The Broad Institute Genome Sequencing Center for Infectious Disease"/>
            <person name="Wu L."/>
            <person name="Ma J."/>
        </authorList>
    </citation>
    <scope>NUCLEOTIDE SEQUENCE [LARGE SCALE GENOMIC DNA]</scope>
    <source>
        <strain evidence="3">CCUG 55074</strain>
    </source>
</reference>
<sequence>MTVTHMEIRDDFGENLPGFELARARDALAKYVELRWPWGRRKAVAREWGLNDDEARSVCSGRASWATFDKIVTHPHGGWQVLLPVFAALLDQTAEQFIIEKRNAHAKRAERLGALVGDWWALPADPGVGAADDGRGSDRRPRNGPHRLGKAAHPRARSAP</sequence>
<feature type="compositionally biased region" description="Basic and acidic residues" evidence="1">
    <location>
        <begin position="132"/>
        <end position="141"/>
    </location>
</feature>
<evidence type="ECO:0000313" key="3">
    <source>
        <dbReference type="Proteomes" id="UP001597216"/>
    </source>
</evidence>
<name>A0ABW3SXR9_9CAUL</name>
<evidence type="ECO:0008006" key="4">
    <source>
        <dbReference type="Google" id="ProtNLM"/>
    </source>
</evidence>
<keyword evidence="3" id="KW-1185">Reference proteome</keyword>
<protein>
    <recommendedName>
        <fullName evidence="4">XRE family transcriptional regulator</fullName>
    </recommendedName>
</protein>
<evidence type="ECO:0000313" key="2">
    <source>
        <dbReference type="EMBL" id="MFD1189724.1"/>
    </source>
</evidence>
<proteinExistence type="predicted"/>
<gene>
    <name evidence="2" type="ORF">ACFQ27_03960</name>
</gene>
<dbReference type="Proteomes" id="UP001597216">
    <property type="component" value="Unassembled WGS sequence"/>
</dbReference>
<feature type="compositionally biased region" description="Basic residues" evidence="1">
    <location>
        <begin position="142"/>
        <end position="160"/>
    </location>
</feature>
<comment type="caution">
    <text evidence="2">The sequence shown here is derived from an EMBL/GenBank/DDBJ whole genome shotgun (WGS) entry which is preliminary data.</text>
</comment>
<accession>A0ABW3SXR9</accession>
<dbReference type="EMBL" id="JBHTLQ010000006">
    <property type="protein sequence ID" value="MFD1189724.1"/>
    <property type="molecule type" value="Genomic_DNA"/>
</dbReference>
<feature type="region of interest" description="Disordered" evidence="1">
    <location>
        <begin position="127"/>
        <end position="160"/>
    </location>
</feature>
<dbReference type="RefSeq" id="WP_377352647.1">
    <property type="nucleotide sequence ID" value="NZ_JBHTLQ010000006.1"/>
</dbReference>
<organism evidence="2 3">
    <name type="scientific">Phenylobacterium conjunctum</name>
    <dbReference type="NCBI Taxonomy" id="1298959"/>
    <lineage>
        <taxon>Bacteria</taxon>
        <taxon>Pseudomonadati</taxon>
        <taxon>Pseudomonadota</taxon>
        <taxon>Alphaproteobacteria</taxon>
        <taxon>Caulobacterales</taxon>
        <taxon>Caulobacteraceae</taxon>
        <taxon>Phenylobacterium</taxon>
    </lineage>
</organism>
<evidence type="ECO:0000256" key="1">
    <source>
        <dbReference type="SAM" id="MobiDB-lite"/>
    </source>
</evidence>